<dbReference type="InterPro" id="IPR036388">
    <property type="entry name" value="WH-like_DNA-bd_sf"/>
</dbReference>
<evidence type="ECO:0000313" key="6">
    <source>
        <dbReference type="EMBL" id="TCC05670.1"/>
    </source>
</evidence>
<dbReference type="PANTHER" id="PTHR30346:SF30">
    <property type="entry name" value="SMALL NEUTRAL PROTEASE REGULATORY PROTEIN"/>
    <property type="match status" value="1"/>
</dbReference>
<evidence type="ECO:0000313" key="7">
    <source>
        <dbReference type="Proteomes" id="UP000292346"/>
    </source>
</evidence>
<keyword evidence="7" id="KW-1185">Reference proteome</keyword>
<dbReference type="InterPro" id="IPR005119">
    <property type="entry name" value="LysR_subst-bd"/>
</dbReference>
<dbReference type="Pfam" id="PF00126">
    <property type="entry name" value="HTH_1"/>
    <property type="match status" value="1"/>
</dbReference>
<dbReference type="Pfam" id="PF03466">
    <property type="entry name" value="LysR_substrate"/>
    <property type="match status" value="1"/>
</dbReference>
<reference evidence="6 7" key="1">
    <citation type="submission" date="2019-02" db="EMBL/GenBank/DDBJ databases">
        <title>Kribbella capetownensis sp. nov. and Kribbella speibonae sp. nov., isolated from soil.</title>
        <authorList>
            <person name="Curtis S.M."/>
            <person name="Norton I."/>
            <person name="Everest G.J."/>
            <person name="Meyers P.R."/>
        </authorList>
    </citation>
    <scope>NUCLEOTIDE SEQUENCE [LARGE SCALE GENOMIC DNA]</scope>
    <source>
        <strain evidence="6 7">KCTC 29219</strain>
    </source>
</reference>
<dbReference type="Gene3D" id="1.10.10.10">
    <property type="entry name" value="Winged helix-like DNA-binding domain superfamily/Winged helix DNA-binding domain"/>
    <property type="match status" value="1"/>
</dbReference>
<dbReference type="Gene3D" id="3.40.190.10">
    <property type="entry name" value="Periplasmic binding protein-like II"/>
    <property type="match status" value="2"/>
</dbReference>
<dbReference type="GO" id="GO:0003677">
    <property type="term" value="F:DNA binding"/>
    <property type="evidence" value="ECO:0007669"/>
    <property type="project" value="UniProtKB-KW"/>
</dbReference>
<dbReference type="Proteomes" id="UP000292346">
    <property type="component" value="Unassembled WGS sequence"/>
</dbReference>
<keyword evidence="2" id="KW-0805">Transcription regulation</keyword>
<evidence type="ECO:0000256" key="1">
    <source>
        <dbReference type="ARBA" id="ARBA00009437"/>
    </source>
</evidence>
<accession>A0A4R0H9L8</accession>
<evidence type="ECO:0000256" key="3">
    <source>
        <dbReference type="ARBA" id="ARBA00023125"/>
    </source>
</evidence>
<dbReference type="InterPro" id="IPR000847">
    <property type="entry name" value="LysR_HTH_N"/>
</dbReference>
<proteinExistence type="inferred from homology"/>
<protein>
    <submittedName>
        <fullName evidence="6">LysR family transcriptional regulator</fullName>
    </submittedName>
</protein>
<feature type="domain" description="HTH lysR-type" evidence="5">
    <location>
        <begin position="3"/>
        <end position="60"/>
    </location>
</feature>
<dbReference type="GO" id="GO:0003700">
    <property type="term" value="F:DNA-binding transcription factor activity"/>
    <property type="evidence" value="ECO:0007669"/>
    <property type="project" value="InterPro"/>
</dbReference>
<organism evidence="6 7">
    <name type="scientific">Kribbella soli</name>
    <dbReference type="NCBI Taxonomy" id="1124743"/>
    <lineage>
        <taxon>Bacteria</taxon>
        <taxon>Bacillati</taxon>
        <taxon>Actinomycetota</taxon>
        <taxon>Actinomycetes</taxon>
        <taxon>Propionibacteriales</taxon>
        <taxon>Kribbellaceae</taxon>
        <taxon>Kribbella</taxon>
    </lineage>
</organism>
<gene>
    <name evidence="6" type="ORF">E0H45_27050</name>
</gene>
<evidence type="ECO:0000259" key="5">
    <source>
        <dbReference type="PROSITE" id="PS50931"/>
    </source>
</evidence>
<dbReference type="SUPFAM" id="SSF53850">
    <property type="entry name" value="Periplasmic binding protein-like II"/>
    <property type="match status" value="1"/>
</dbReference>
<dbReference type="PANTHER" id="PTHR30346">
    <property type="entry name" value="TRANSCRIPTIONAL DUAL REGULATOR HCAR-RELATED"/>
    <property type="match status" value="1"/>
</dbReference>
<sequence>MNVELRHLRVVVLVAEAGSVGRAARWLKVSQPSLTAQLKRIEAAFGGELFERSRTGVKPTPLGRYAVDRARAILVDVDHLSATVSAMTAVESSAVRLGGFPTAPMSGIASRLRAHGEIEQVSIEVEWSTSVLLQQLESGRLDFALLREFPGFELRLPAGVESTTVVESESAYVALSADHPVAEASRARGEVDLASLSAEEWIGEPPDDSGFHVLFRAACEAAGFQPRVEHHSVDTSVLMGFVTSGQGVALISPTSYRMLSADVTTRTLVGDPIHRKLVLAWSTDSPRAQMAGDVLQMASVAYDEAITEHARRDQHQQRMHVA</sequence>
<comment type="caution">
    <text evidence="6">The sequence shown here is derived from an EMBL/GenBank/DDBJ whole genome shotgun (WGS) entry which is preliminary data.</text>
</comment>
<evidence type="ECO:0000256" key="2">
    <source>
        <dbReference type="ARBA" id="ARBA00023015"/>
    </source>
</evidence>
<dbReference type="PROSITE" id="PS50931">
    <property type="entry name" value="HTH_LYSR"/>
    <property type="match status" value="1"/>
</dbReference>
<comment type="similarity">
    <text evidence="1">Belongs to the LysR transcriptional regulatory family.</text>
</comment>
<dbReference type="PRINTS" id="PR00039">
    <property type="entry name" value="HTHLYSR"/>
</dbReference>
<dbReference type="EMBL" id="SJJZ01000003">
    <property type="protein sequence ID" value="TCC05670.1"/>
    <property type="molecule type" value="Genomic_DNA"/>
</dbReference>
<name>A0A4R0H9L8_9ACTN</name>
<dbReference type="GO" id="GO:0032993">
    <property type="term" value="C:protein-DNA complex"/>
    <property type="evidence" value="ECO:0007669"/>
    <property type="project" value="TreeGrafter"/>
</dbReference>
<dbReference type="SUPFAM" id="SSF46785">
    <property type="entry name" value="Winged helix' DNA-binding domain"/>
    <property type="match status" value="1"/>
</dbReference>
<evidence type="ECO:0000256" key="4">
    <source>
        <dbReference type="ARBA" id="ARBA00023163"/>
    </source>
</evidence>
<keyword evidence="4" id="KW-0804">Transcription</keyword>
<keyword evidence="3" id="KW-0238">DNA-binding</keyword>
<dbReference type="OrthoDB" id="3171102at2"/>
<dbReference type="RefSeq" id="WP_131342442.1">
    <property type="nucleotide sequence ID" value="NZ_SJJZ01000003.1"/>
</dbReference>
<dbReference type="AlphaFoldDB" id="A0A4R0H9L8"/>
<dbReference type="InterPro" id="IPR036390">
    <property type="entry name" value="WH_DNA-bd_sf"/>
</dbReference>